<dbReference type="InterPro" id="IPR007146">
    <property type="entry name" value="Sas10/Utp3/C1D"/>
</dbReference>
<gene>
    <name evidence="8" type="ORF">CSKR_103446</name>
</gene>
<sequence length="264" mass="29790">MIVAIRQCQETFGGFRTNESNALRHLENLDLCRNTWAQQQFHCILRKTQSATGYLPFAPGHVSSIKQDKSDQGIEHSTLVNETDILSMQQMSEVATTALAFPIQEDAFGYVDRSVTLNTLAQQGILQTFVDILGSVCSQASGSLKSSVHKVVPTLSFLFSFIIDRISNLEQIKEELSLCYAFNALFFIYLRCNGVDTGNHPIMQELNRVMTALKRCRMLTEKESNSRLKCDKEAASRFIKHALWQSAHSKAKKRRPNQEIGTPR</sequence>
<evidence type="ECO:0000313" key="8">
    <source>
        <dbReference type="EMBL" id="KAG5448935.1"/>
    </source>
</evidence>
<dbReference type="PANTHER" id="PTHR15341">
    <property type="entry name" value="SUN-COR STEROID HORMONE RECEPTOR CO-REPRESSOR"/>
    <property type="match status" value="1"/>
</dbReference>
<keyword evidence="7" id="KW-0963">Cytoplasm</keyword>
<evidence type="ECO:0000256" key="3">
    <source>
        <dbReference type="ARBA" id="ARBA00015212"/>
    </source>
</evidence>
<evidence type="ECO:0000256" key="1">
    <source>
        <dbReference type="ARBA" id="ARBA00004123"/>
    </source>
</evidence>
<keyword evidence="7 8" id="KW-0238">DNA-binding</keyword>
<comment type="caution">
    <text evidence="8">The sequence shown here is derived from an EMBL/GenBank/DDBJ whole genome shotgun (WGS) entry which is preliminary data.</text>
</comment>
<dbReference type="STRING" id="79923.A0A419PJ01"/>
<comment type="subcellular location">
    <subcellularLocation>
        <location evidence="7">Cytoplasm</location>
    </subcellularLocation>
    <subcellularLocation>
        <location evidence="7">Nucleus</location>
        <location evidence="7">Nucleolus</location>
    </subcellularLocation>
    <subcellularLocation>
        <location evidence="1 7">Nucleus</location>
    </subcellularLocation>
</comment>
<keyword evidence="5 7" id="KW-0694">RNA-binding</keyword>
<dbReference type="Pfam" id="PF04000">
    <property type="entry name" value="Sas10_Utp3"/>
    <property type="match status" value="1"/>
</dbReference>
<evidence type="ECO:0000313" key="9">
    <source>
        <dbReference type="Proteomes" id="UP000286415"/>
    </source>
</evidence>
<accession>A0A419PJ01</accession>
<protein>
    <recommendedName>
        <fullName evidence="3 7">Nuclear nucleic acid-binding protein C1D</fullName>
    </recommendedName>
</protein>
<dbReference type="GO" id="GO:0005737">
    <property type="term" value="C:cytoplasm"/>
    <property type="evidence" value="ECO:0007669"/>
    <property type="project" value="UniProtKB-SubCell"/>
</dbReference>
<dbReference type="GO" id="GO:0003677">
    <property type="term" value="F:DNA binding"/>
    <property type="evidence" value="ECO:0007669"/>
    <property type="project" value="UniProtKB-KW"/>
</dbReference>
<proteinExistence type="inferred from homology"/>
<dbReference type="InParanoid" id="A0A419PJ01"/>
<evidence type="ECO:0000256" key="5">
    <source>
        <dbReference type="ARBA" id="ARBA00022884"/>
    </source>
</evidence>
<evidence type="ECO:0000256" key="2">
    <source>
        <dbReference type="ARBA" id="ARBA00009154"/>
    </source>
</evidence>
<dbReference type="GO" id="GO:0005730">
    <property type="term" value="C:nucleolus"/>
    <property type="evidence" value="ECO:0007669"/>
    <property type="project" value="UniProtKB-SubCell"/>
</dbReference>
<name>A0A419PJ01_CLOSI</name>
<reference evidence="8 9" key="2">
    <citation type="journal article" date="2021" name="Genomics">
        <title>High-quality reference genome for Clonorchis sinensis.</title>
        <authorList>
            <person name="Young N.D."/>
            <person name="Stroehlein A.J."/>
            <person name="Kinkar L."/>
            <person name="Wang T."/>
            <person name="Sohn W.M."/>
            <person name="Chang B.C.H."/>
            <person name="Kaur P."/>
            <person name="Weisz D."/>
            <person name="Dudchenko O."/>
            <person name="Aiden E.L."/>
            <person name="Korhonen P.K."/>
            <person name="Gasser R.B."/>
        </authorList>
    </citation>
    <scope>NUCLEOTIDE SEQUENCE [LARGE SCALE GENOMIC DNA]</scope>
    <source>
        <strain evidence="8">Cs-k2</strain>
    </source>
</reference>
<dbReference type="GO" id="GO:0003723">
    <property type="term" value="F:RNA binding"/>
    <property type="evidence" value="ECO:0007669"/>
    <property type="project" value="UniProtKB-UniRule"/>
</dbReference>
<comment type="function">
    <text evidence="7">Plays a role in the recruitment of the exosome to pre-rRNA to mediate the 3'-5' end processing of the 5.8S rRNA.</text>
</comment>
<dbReference type="GO" id="GO:0000178">
    <property type="term" value="C:exosome (RNase complex)"/>
    <property type="evidence" value="ECO:0007669"/>
    <property type="project" value="TreeGrafter"/>
</dbReference>
<comment type="similarity">
    <text evidence="2 7">Belongs to the C1D family.</text>
</comment>
<comment type="subunit">
    <text evidence="7">Monomer and homodimer.</text>
</comment>
<dbReference type="OrthoDB" id="1421013at2759"/>
<keyword evidence="9" id="KW-1185">Reference proteome</keyword>
<organism evidence="8 9">
    <name type="scientific">Clonorchis sinensis</name>
    <name type="common">Chinese liver fluke</name>
    <dbReference type="NCBI Taxonomy" id="79923"/>
    <lineage>
        <taxon>Eukaryota</taxon>
        <taxon>Metazoa</taxon>
        <taxon>Spiralia</taxon>
        <taxon>Lophotrochozoa</taxon>
        <taxon>Platyhelminthes</taxon>
        <taxon>Trematoda</taxon>
        <taxon>Digenea</taxon>
        <taxon>Opisthorchiida</taxon>
        <taxon>Opisthorchiata</taxon>
        <taxon>Opisthorchiidae</taxon>
        <taxon>Clonorchis</taxon>
    </lineage>
</organism>
<dbReference type="PANTHER" id="PTHR15341:SF3">
    <property type="entry name" value="NUCLEAR NUCLEIC ACID-BINDING PROTEIN C1D"/>
    <property type="match status" value="1"/>
</dbReference>
<dbReference type="InterPro" id="IPR011082">
    <property type="entry name" value="Exosome-assoc_fac/DNA_repair"/>
</dbReference>
<dbReference type="GO" id="GO:0000460">
    <property type="term" value="P:maturation of 5.8S rRNA"/>
    <property type="evidence" value="ECO:0007669"/>
    <property type="project" value="TreeGrafter"/>
</dbReference>
<dbReference type="AlphaFoldDB" id="A0A419PJ01"/>
<evidence type="ECO:0000256" key="7">
    <source>
        <dbReference type="RuleBase" id="RU368003"/>
    </source>
</evidence>
<keyword evidence="4 7" id="KW-0698">rRNA processing</keyword>
<dbReference type="EMBL" id="NIRI02000042">
    <property type="protein sequence ID" value="KAG5448935.1"/>
    <property type="molecule type" value="Genomic_DNA"/>
</dbReference>
<dbReference type="GO" id="GO:0010468">
    <property type="term" value="P:regulation of gene expression"/>
    <property type="evidence" value="ECO:0007669"/>
    <property type="project" value="TreeGrafter"/>
</dbReference>
<dbReference type="Proteomes" id="UP000286415">
    <property type="component" value="Unassembled WGS sequence"/>
</dbReference>
<evidence type="ECO:0000256" key="6">
    <source>
        <dbReference type="ARBA" id="ARBA00023242"/>
    </source>
</evidence>
<keyword evidence="6 7" id="KW-0539">Nucleus</keyword>
<evidence type="ECO:0000256" key="4">
    <source>
        <dbReference type="ARBA" id="ARBA00022552"/>
    </source>
</evidence>
<reference evidence="8 9" key="1">
    <citation type="journal article" date="2018" name="Biotechnol. Adv.">
        <title>Improved genomic resources and new bioinformatic workflow for the carcinogenic parasite Clonorchis sinensis: Biotechnological implications.</title>
        <authorList>
            <person name="Wang D."/>
            <person name="Korhonen P.K."/>
            <person name="Gasser R.B."/>
            <person name="Young N.D."/>
        </authorList>
    </citation>
    <scope>NUCLEOTIDE SEQUENCE [LARGE SCALE GENOMIC DNA]</scope>
    <source>
        <strain evidence="8">Cs-k2</strain>
    </source>
</reference>